<organism evidence="10 11">
    <name type="scientific">Zingiber officinale</name>
    <name type="common">Ginger</name>
    <name type="synonym">Amomum zingiber</name>
    <dbReference type="NCBI Taxonomy" id="94328"/>
    <lineage>
        <taxon>Eukaryota</taxon>
        <taxon>Viridiplantae</taxon>
        <taxon>Streptophyta</taxon>
        <taxon>Embryophyta</taxon>
        <taxon>Tracheophyta</taxon>
        <taxon>Spermatophyta</taxon>
        <taxon>Magnoliopsida</taxon>
        <taxon>Liliopsida</taxon>
        <taxon>Zingiberales</taxon>
        <taxon>Zingiberaceae</taxon>
        <taxon>Zingiber</taxon>
    </lineage>
</organism>
<accession>A0A8J5G970</accession>
<dbReference type="SMART" id="SM00533">
    <property type="entry name" value="MUTSd"/>
    <property type="match status" value="1"/>
</dbReference>
<dbReference type="InterPro" id="IPR002999">
    <property type="entry name" value="Tudor"/>
</dbReference>
<dbReference type="SMART" id="SM00333">
    <property type="entry name" value="TUDOR"/>
    <property type="match status" value="1"/>
</dbReference>
<dbReference type="InterPro" id="IPR016151">
    <property type="entry name" value="DNA_mismatch_repair_MutS_N"/>
</dbReference>
<keyword evidence="5" id="KW-0234">DNA repair</keyword>
<feature type="compositionally biased region" description="Pro residues" evidence="6">
    <location>
        <begin position="35"/>
        <end position="45"/>
    </location>
</feature>
<keyword evidence="1 5" id="KW-0547">Nucleotide-binding</keyword>
<dbReference type="SUPFAM" id="SSF52540">
    <property type="entry name" value="P-loop containing nucleoside triphosphate hydrolases"/>
    <property type="match status" value="2"/>
</dbReference>
<comment type="caution">
    <text evidence="10">The sequence shown here is derived from an EMBL/GenBank/DDBJ whole genome shotgun (WGS) entry which is preliminary data.</text>
</comment>
<dbReference type="GO" id="GO:0140664">
    <property type="term" value="F:ATP-dependent DNA damage sensor activity"/>
    <property type="evidence" value="ECO:0007669"/>
    <property type="project" value="InterPro"/>
</dbReference>
<proteinExistence type="inferred from homology"/>
<evidence type="ECO:0000256" key="5">
    <source>
        <dbReference type="PIRNR" id="PIRNR037677"/>
    </source>
</evidence>
<name>A0A8J5G970_ZINOF</name>
<feature type="compositionally biased region" description="Basic and acidic residues" evidence="6">
    <location>
        <begin position="171"/>
        <end position="180"/>
    </location>
</feature>
<dbReference type="InterPro" id="IPR007860">
    <property type="entry name" value="DNA_mmatch_repair_MutS_con_dom"/>
</dbReference>
<keyword evidence="2 5" id="KW-0227">DNA damage</keyword>
<evidence type="ECO:0000313" key="11">
    <source>
        <dbReference type="Proteomes" id="UP000734854"/>
    </source>
</evidence>
<comment type="function">
    <text evidence="5">Component of the post-replicative DNA mismatch repair system (MMR).</text>
</comment>
<keyword evidence="4 5" id="KW-0238">DNA-binding</keyword>
<protein>
    <recommendedName>
        <fullName evidence="5">DNA mismatch repair protein</fullName>
    </recommendedName>
</protein>
<dbReference type="Gene3D" id="2.30.30.140">
    <property type="match status" value="1"/>
</dbReference>
<evidence type="ECO:0000256" key="4">
    <source>
        <dbReference type="ARBA" id="ARBA00023125"/>
    </source>
</evidence>
<dbReference type="SMART" id="SM00534">
    <property type="entry name" value="MUTSac"/>
    <property type="match status" value="1"/>
</dbReference>
<evidence type="ECO:0000259" key="8">
    <source>
        <dbReference type="SMART" id="SM00533"/>
    </source>
</evidence>
<evidence type="ECO:0000313" key="10">
    <source>
        <dbReference type="EMBL" id="KAG6494425.1"/>
    </source>
</evidence>
<dbReference type="PANTHER" id="PTHR11361">
    <property type="entry name" value="DNA MISMATCH REPAIR PROTEIN MUTS FAMILY MEMBER"/>
    <property type="match status" value="1"/>
</dbReference>
<dbReference type="FunFam" id="1.10.1420.10:FF:000005">
    <property type="entry name" value="DNA mismatch repair protein"/>
    <property type="match status" value="1"/>
</dbReference>
<dbReference type="GO" id="GO:0005524">
    <property type="term" value="F:ATP binding"/>
    <property type="evidence" value="ECO:0007669"/>
    <property type="project" value="UniProtKB-UniRule"/>
</dbReference>
<dbReference type="InterPro" id="IPR007696">
    <property type="entry name" value="DNA_mismatch_repair_MutS_core"/>
</dbReference>
<dbReference type="Gene3D" id="3.30.420.110">
    <property type="entry name" value="MutS, connector domain"/>
    <property type="match status" value="1"/>
</dbReference>
<keyword evidence="3 5" id="KW-0067">ATP-binding</keyword>
<feature type="compositionally biased region" description="Polar residues" evidence="6">
    <location>
        <begin position="57"/>
        <end position="68"/>
    </location>
</feature>
<evidence type="ECO:0000259" key="7">
    <source>
        <dbReference type="SMART" id="SM00333"/>
    </source>
</evidence>
<dbReference type="InterPro" id="IPR000432">
    <property type="entry name" value="DNA_mismatch_repair_MutS_C"/>
</dbReference>
<dbReference type="InterPro" id="IPR017261">
    <property type="entry name" value="DNA_mismatch_repair_MutS/MSH"/>
</dbReference>
<gene>
    <name evidence="10" type="ORF">ZIOFF_049450</name>
</gene>
<dbReference type="CDD" id="cd20404">
    <property type="entry name" value="Tudor_Agenet_AtEML-like"/>
    <property type="match status" value="1"/>
</dbReference>
<dbReference type="Pfam" id="PF05192">
    <property type="entry name" value="MutS_III"/>
    <property type="match status" value="1"/>
</dbReference>
<dbReference type="GO" id="GO:0030983">
    <property type="term" value="F:mismatched DNA binding"/>
    <property type="evidence" value="ECO:0007669"/>
    <property type="project" value="UniProtKB-UniRule"/>
</dbReference>
<dbReference type="InterPro" id="IPR027417">
    <property type="entry name" value="P-loop_NTPase"/>
</dbReference>
<evidence type="ECO:0000256" key="2">
    <source>
        <dbReference type="ARBA" id="ARBA00022763"/>
    </source>
</evidence>
<feature type="domain" description="DNA mismatch repair proteins mutS family" evidence="9">
    <location>
        <begin position="1128"/>
        <end position="1359"/>
    </location>
</feature>
<dbReference type="SUPFAM" id="SSF55271">
    <property type="entry name" value="DNA repair protein MutS, domain I"/>
    <property type="match status" value="2"/>
</dbReference>
<feature type="region of interest" description="Disordered" evidence="6">
    <location>
        <begin position="1"/>
        <end position="75"/>
    </location>
</feature>
<evidence type="ECO:0000256" key="6">
    <source>
        <dbReference type="SAM" id="MobiDB-lite"/>
    </source>
</evidence>
<evidence type="ECO:0000256" key="3">
    <source>
        <dbReference type="ARBA" id="ARBA00022840"/>
    </source>
</evidence>
<dbReference type="InterPro" id="IPR007861">
    <property type="entry name" value="DNA_mismatch_repair_MutS_clamp"/>
</dbReference>
<feature type="compositionally biased region" description="Acidic residues" evidence="6">
    <location>
        <begin position="181"/>
        <end position="197"/>
    </location>
</feature>
<dbReference type="PANTHER" id="PTHR11361:SF150">
    <property type="entry name" value="DNA MISMATCH REPAIR PROTEIN MSH6"/>
    <property type="match status" value="1"/>
</dbReference>
<feature type="compositionally biased region" description="Acidic residues" evidence="6">
    <location>
        <begin position="161"/>
        <end position="170"/>
    </location>
</feature>
<dbReference type="Gene3D" id="1.10.1420.10">
    <property type="match status" value="2"/>
</dbReference>
<feature type="domain" description="Tudor" evidence="7">
    <location>
        <begin position="76"/>
        <end position="134"/>
    </location>
</feature>
<dbReference type="Pfam" id="PF05188">
    <property type="entry name" value="MutS_II"/>
    <property type="match status" value="1"/>
</dbReference>
<dbReference type="PIRSF" id="PIRSF037677">
    <property type="entry name" value="DNA_mis_repair_Msh6"/>
    <property type="match status" value="1"/>
</dbReference>
<reference evidence="10 11" key="1">
    <citation type="submission" date="2020-08" db="EMBL/GenBank/DDBJ databases">
        <title>Plant Genome Project.</title>
        <authorList>
            <person name="Zhang R.-G."/>
        </authorList>
    </citation>
    <scope>NUCLEOTIDE SEQUENCE [LARGE SCALE GENOMIC DNA]</scope>
    <source>
        <tissue evidence="10">Rhizome</tissue>
    </source>
</reference>
<dbReference type="Gene3D" id="3.40.50.300">
    <property type="entry name" value="P-loop containing nucleotide triphosphate hydrolases"/>
    <property type="match status" value="1"/>
</dbReference>
<comment type="similarity">
    <text evidence="5">Belongs to the DNA mismatch repair MutS family.</text>
</comment>
<dbReference type="Pfam" id="PF01624">
    <property type="entry name" value="MutS_I"/>
    <property type="match status" value="2"/>
</dbReference>
<dbReference type="InterPro" id="IPR036678">
    <property type="entry name" value="MutS_con_dom_sf"/>
</dbReference>
<dbReference type="SUPFAM" id="SSF48334">
    <property type="entry name" value="DNA repair protein MutS, domain III"/>
    <property type="match status" value="1"/>
</dbReference>
<feature type="compositionally biased region" description="Low complexity" evidence="6">
    <location>
        <begin position="198"/>
        <end position="211"/>
    </location>
</feature>
<dbReference type="InterPro" id="IPR007695">
    <property type="entry name" value="DNA_mismatch_repair_MutS-lik_N"/>
</dbReference>
<dbReference type="SUPFAM" id="SSF53150">
    <property type="entry name" value="DNA repair protein MutS, domain II"/>
    <property type="match status" value="1"/>
</dbReference>
<evidence type="ECO:0000256" key="1">
    <source>
        <dbReference type="ARBA" id="ARBA00022741"/>
    </source>
</evidence>
<sequence>MVPSRRLSGRSPLVRKQSQITTFFSPGHASKRSPNPSPSADPSPSQPKEKKPRLVISPSSSPGVNTPPSAAKSGFTEDVVGRRIKVFWPLDKVWYEGRVSSYDALQGKHLVLYDDGEDETLDLSREKFEWVEEEPPRRLRRLRRLSCTVEKDCNSGNVEDGVGEEDSSGDEEWRKVGGKDSEEDDSDEVELEDEDDVVVVNSSGRSRTSTGSKKRKKMDVESLDCTKKLNFGGNGGKIMNKSSPCAAEITSFCSPLTSDKRAQIQTAINNILTSEVAERFERREAEKFRFLRVGRMDAKRRRPGDENYDPKTLYLPPEFLKTLSGGQRQWWEFKSKHMDKVLFFKMGKFYELFEMDAHIGVRELDLQYMKVLNLSFFLSRLAQIVSFIANTASFGNLYSLVNAAIFNNLLGSVKENLDVCDLGFILSLLEAIDGDDSIHFLDFLHQGEQPHCGFPEKNYSSNLEKLARKGFRVLVVEQTETPEQLELRRKQMGSKDKVVKREICAVVSQGTLTEGESLMTNPDTSYILSVTENCKILDDAGKGGVILGLCFVDVSTSKFMIGQFEDDIERSWLRSMLSELRPVEVIKPSRTLSLETERVIRNNTRNPLVNDLKPSVEFLDAEKTVNEVRKYYSLSALSSSSKSIVTSNNGGDSTGELPDILIELVNSGNDGSCALSALGGCLFYLRQAFLDEKLLKCAKFERLPCLAFLNKLQKSYMMLDAAALENLEILENSNGGLRGTLFAQLDHCVTAFGKRLLKGWLARPLYSTKSIEERQDAIACFKTSNEIGAGCASALDFRKELSRLPDMERLLSRLFSSWIVHIIAIVLWLSEFLAGTWRNGWHLAICEAHGRNANRVILYEDASKKQLQEFIASLRGCETMIQACSSLYSILTMTESTLLHHLLTPGKGLPDMSPVIEYFKDAFDWSEANSSGRVIPHAGGDCEYDAACQRIKEIESNLAKYLKEQRKTLGNSEINYVTIGKDSYLLEVPESLGGAIPMEYEMQSSKKGYFRYWTPKIKKLLAELSQAEAEKESALKGILQRLIGQFSEHHTKWRQLVFVTAELDVLISVAIASNYYEGPTCRPIIREACLENEPYLSARGLGHPVLRSDVLGMGSFVPNDVRIGGIEPRFILLTGPNMGGKSTLLRQVCLAIVLAQLGADVPAESFQLSPVDRIFVRMGARDNIMAGQSTFLTELSETAGVLMSLGGAHQLPMGKLLRECHFYLSSFSYSVDRNFLVNEHIACWHVTWLCHGTNMFKTAPLVSSYKHYATLTIRASVLEYLVNVVQCRGLFSTHYHRLTLEYQKTTKVSICHMACQVGMVEGVEEVTFLYRLTPGSCPKSYGVNVARLAVLQKAAKKSNDFENDNQKGHTATERLISDEKTNAETTLIKELLSVVETWNLRRDSQAVNLSLLIIVHSRSFTETQLKVIKIDLSSISVYFVR</sequence>
<dbReference type="InterPro" id="IPR036187">
    <property type="entry name" value="DNA_mismatch_repair_MutS_sf"/>
</dbReference>
<feature type="domain" description="DNA mismatch repair protein MutS core" evidence="8">
    <location>
        <begin position="736"/>
        <end position="1109"/>
    </location>
</feature>
<dbReference type="GO" id="GO:0006298">
    <property type="term" value="P:mismatch repair"/>
    <property type="evidence" value="ECO:0007669"/>
    <property type="project" value="InterPro"/>
</dbReference>
<dbReference type="Gene3D" id="3.40.1170.10">
    <property type="entry name" value="DNA repair protein MutS, domain I"/>
    <property type="match status" value="1"/>
</dbReference>
<dbReference type="InterPro" id="IPR045076">
    <property type="entry name" value="MutS"/>
</dbReference>
<dbReference type="Proteomes" id="UP000734854">
    <property type="component" value="Unassembled WGS sequence"/>
</dbReference>
<dbReference type="Pfam" id="PF00488">
    <property type="entry name" value="MutS_V"/>
    <property type="match status" value="2"/>
</dbReference>
<dbReference type="SUPFAM" id="SSF63748">
    <property type="entry name" value="Tudor/PWWP/MBT"/>
    <property type="match status" value="1"/>
</dbReference>
<evidence type="ECO:0000259" key="9">
    <source>
        <dbReference type="SMART" id="SM00534"/>
    </source>
</evidence>
<dbReference type="GO" id="GO:0005634">
    <property type="term" value="C:nucleus"/>
    <property type="evidence" value="ECO:0007669"/>
    <property type="project" value="TreeGrafter"/>
</dbReference>
<dbReference type="Pfam" id="PF05190">
    <property type="entry name" value="MutS_IV"/>
    <property type="match status" value="1"/>
</dbReference>
<keyword evidence="11" id="KW-1185">Reference proteome</keyword>
<feature type="region of interest" description="Disordered" evidence="6">
    <location>
        <begin position="153"/>
        <end position="216"/>
    </location>
</feature>
<dbReference type="EMBL" id="JACMSC010000013">
    <property type="protein sequence ID" value="KAG6494425.1"/>
    <property type="molecule type" value="Genomic_DNA"/>
</dbReference>